<evidence type="ECO:0000313" key="2">
    <source>
        <dbReference type="EMBL" id="BAP85767.1"/>
    </source>
</evidence>
<dbReference type="RefSeq" id="WP_041093652.1">
    <property type="nucleotide sequence ID" value="NZ_AP014680.1"/>
</dbReference>
<dbReference type="Proteomes" id="UP000031620">
    <property type="component" value="Chromosome"/>
</dbReference>
<dbReference type="InterPro" id="IPR016040">
    <property type="entry name" value="NAD(P)-bd_dom"/>
</dbReference>
<reference evidence="2 3" key="1">
    <citation type="submission" date="2014-11" db="EMBL/GenBank/DDBJ databases">
        <title>Complete genome sequence and analysis of Lactobacillus hokkaidonensis LOOC260T.</title>
        <authorList>
            <person name="Tanizawa Y."/>
            <person name="Tohno M."/>
            <person name="Kaminuma E."/>
            <person name="Nakamura Y."/>
            <person name="Arita M."/>
        </authorList>
    </citation>
    <scope>NUCLEOTIDE SEQUENCE [LARGE SCALE GENOMIC DNA]</scope>
    <source>
        <strain evidence="2 3">LOOC260</strain>
    </source>
</reference>
<protein>
    <submittedName>
        <fullName evidence="2">NADP oxidoreductase</fullName>
    </submittedName>
</protein>
<dbReference type="Pfam" id="PF13460">
    <property type="entry name" value="NAD_binding_10"/>
    <property type="match status" value="1"/>
</dbReference>
<dbReference type="PANTHER" id="PTHR43355">
    <property type="entry name" value="FLAVIN REDUCTASE (NADPH)"/>
    <property type="match status" value="1"/>
</dbReference>
<dbReference type="KEGG" id="lho:LOOC260_112290"/>
<evidence type="ECO:0000259" key="1">
    <source>
        <dbReference type="Pfam" id="PF13460"/>
    </source>
</evidence>
<accession>A0A0A1GU31</accession>
<proteinExistence type="predicted"/>
<dbReference type="Gene3D" id="3.40.50.720">
    <property type="entry name" value="NAD(P)-binding Rossmann-like Domain"/>
    <property type="match status" value="1"/>
</dbReference>
<organism evidence="2 3">
    <name type="scientific">Paucilactobacillus hokkaidonensis JCM 18461</name>
    <dbReference type="NCBI Taxonomy" id="1291742"/>
    <lineage>
        <taxon>Bacteria</taxon>
        <taxon>Bacillati</taxon>
        <taxon>Bacillota</taxon>
        <taxon>Bacilli</taxon>
        <taxon>Lactobacillales</taxon>
        <taxon>Lactobacillaceae</taxon>
        <taxon>Paucilactobacillus</taxon>
    </lineage>
</organism>
<name>A0A0A1GU31_9LACO</name>
<dbReference type="HOGENOM" id="CLU_025711_3_2_9"/>
<dbReference type="PANTHER" id="PTHR43355:SF2">
    <property type="entry name" value="FLAVIN REDUCTASE (NADPH)"/>
    <property type="match status" value="1"/>
</dbReference>
<feature type="domain" description="NAD(P)-binding" evidence="1">
    <location>
        <begin position="7"/>
        <end position="199"/>
    </location>
</feature>
<dbReference type="InterPro" id="IPR051606">
    <property type="entry name" value="Polyketide_Oxido-like"/>
</dbReference>
<dbReference type="SUPFAM" id="SSF51735">
    <property type="entry name" value="NAD(P)-binding Rossmann-fold domains"/>
    <property type="match status" value="1"/>
</dbReference>
<dbReference type="AlphaFoldDB" id="A0A0A1GU31"/>
<dbReference type="EMBL" id="AP014680">
    <property type="protein sequence ID" value="BAP85767.1"/>
    <property type="molecule type" value="Genomic_DNA"/>
</dbReference>
<sequence>MKIGIIGATGNAGSVIFKEAQARGHEVTAIVRSADKATKMLGENINILEKNALELTQSDLNPFDAIINASALLPAYLNLDLATKLINLFRDNDKTQLIFIAGASSLVKEDGSLQITDMLKAFAGEPWIEIPTQQSYELQFLKWIDNVNWTVMIPQNEFTAGAKTNYRLGTNEIMLSKNNKSEVSFGNFAAAMLDEIEDPKHIRKQFTVVNN</sequence>
<evidence type="ECO:0000313" key="3">
    <source>
        <dbReference type="Proteomes" id="UP000031620"/>
    </source>
</evidence>
<dbReference type="InterPro" id="IPR036291">
    <property type="entry name" value="NAD(P)-bd_dom_sf"/>
</dbReference>
<dbReference type="STRING" id="1291742.LOOC260_112290"/>
<gene>
    <name evidence="2" type="ORF">LOOC260_112290</name>
</gene>
<dbReference type="GO" id="GO:0016646">
    <property type="term" value="F:oxidoreductase activity, acting on the CH-NH group of donors, NAD or NADP as acceptor"/>
    <property type="evidence" value="ECO:0007669"/>
    <property type="project" value="TreeGrafter"/>
</dbReference>